<protein>
    <submittedName>
        <fullName evidence="1">Uncharacterized protein</fullName>
    </submittedName>
</protein>
<dbReference type="HOGENOM" id="CLU_873100_0_0_1"/>
<evidence type="ECO:0000313" key="1">
    <source>
        <dbReference type="EMBL" id="EFX60184.1"/>
    </source>
</evidence>
<dbReference type="KEGG" id="dpx:DAPPUDRAFT_125160"/>
<reference evidence="1 2" key="1">
    <citation type="journal article" date="2011" name="Science">
        <title>The ecoresponsive genome of Daphnia pulex.</title>
        <authorList>
            <person name="Colbourne J.K."/>
            <person name="Pfrender M.E."/>
            <person name="Gilbert D."/>
            <person name="Thomas W.K."/>
            <person name="Tucker A."/>
            <person name="Oakley T.H."/>
            <person name="Tokishita S."/>
            <person name="Aerts A."/>
            <person name="Arnold G.J."/>
            <person name="Basu M.K."/>
            <person name="Bauer D.J."/>
            <person name="Caceres C.E."/>
            <person name="Carmel L."/>
            <person name="Casola C."/>
            <person name="Choi J.H."/>
            <person name="Detter J.C."/>
            <person name="Dong Q."/>
            <person name="Dusheyko S."/>
            <person name="Eads B.D."/>
            <person name="Frohlich T."/>
            <person name="Geiler-Samerotte K.A."/>
            <person name="Gerlach D."/>
            <person name="Hatcher P."/>
            <person name="Jogdeo S."/>
            <person name="Krijgsveld J."/>
            <person name="Kriventseva E.V."/>
            <person name="Kultz D."/>
            <person name="Laforsch C."/>
            <person name="Lindquist E."/>
            <person name="Lopez J."/>
            <person name="Manak J.R."/>
            <person name="Muller J."/>
            <person name="Pangilinan J."/>
            <person name="Patwardhan R.P."/>
            <person name="Pitluck S."/>
            <person name="Pritham E.J."/>
            <person name="Rechtsteiner A."/>
            <person name="Rho M."/>
            <person name="Rogozin I.B."/>
            <person name="Sakarya O."/>
            <person name="Salamov A."/>
            <person name="Schaack S."/>
            <person name="Shapiro H."/>
            <person name="Shiga Y."/>
            <person name="Skalitzky C."/>
            <person name="Smith Z."/>
            <person name="Souvorov A."/>
            <person name="Sung W."/>
            <person name="Tang Z."/>
            <person name="Tsuchiya D."/>
            <person name="Tu H."/>
            <person name="Vos H."/>
            <person name="Wang M."/>
            <person name="Wolf Y.I."/>
            <person name="Yamagata H."/>
            <person name="Yamada T."/>
            <person name="Ye Y."/>
            <person name="Shaw J.R."/>
            <person name="Andrews J."/>
            <person name="Crease T.J."/>
            <person name="Tang H."/>
            <person name="Lucas S.M."/>
            <person name="Robertson H.M."/>
            <person name="Bork P."/>
            <person name="Koonin E.V."/>
            <person name="Zdobnov E.M."/>
            <person name="Grigoriev I.V."/>
            <person name="Lynch M."/>
            <person name="Boore J.L."/>
        </authorList>
    </citation>
    <scope>NUCLEOTIDE SEQUENCE [LARGE SCALE GENOMIC DNA]</scope>
</reference>
<dbReference type="InParanoid" id="E9I746"/>
<dbReference type="Proteomes" id="UP000000305">
    <property type="component" value="Unassembled WGS sequence"/>
</dbReference>
<sequence length="319" mass="36063">CIGHIDNIIYRTEAEYVADGNASIEAYEILLRYLNAEKGQKRPTHAEVGEAVRNYPTKRLRALIARETCRVYIATKTKLTDQIADLKFCRQRLEDVCQDFEKVRQELRVRPEMVLLPPGVESFERAAEVLQDSITRDDIRAFDKGLQVRIEQEFNALFSVCVSAPNLVSTLQITIEDEARNFLRNRLGASQLAPMYFSRFPDANSAAQAVYWLYDQADPGVQTRNIDFGEITVTATPMGKEGEPLLRLAEDIMPIPPSADAPSADEFVIYREYTRVPLAALSQMGPLAEDVYNNALDNPQHSPHSRIDVATWQDVEAVR</sequence>
<keyword evidence="2" id="KW-1185">Reference proteome</keyword>
<accession>E9I746</accession>
<name>E9I746_DAPPU</name>
<evidence type="ECO:0000313" key="2">
    <source>
        <dbReference type="Proteomes" id="UP000000305"/>
    </source>
</evidence>
<dbReference type="AlphaFoldDB" id="E9I746"/>
<organism evidence="1 2">
    <name type="scientific">Daphnia pulex</name>
    <name type="common">Water flea</name>
    <dbReference type="NCBI Taxonomy" id="6669"/>
    <lineage>
        <taxon>Eukaryota</taxon>
        <taxon>Metazoa</taxon>
        <taxon>Ecdysozoa</taxon>
        <taxon>Arthropoda</taxon>
        <taxon>Crustacea</taxon>
        <taxon>Branchiopoda</taxon>
        <taxon>Diplostraca</taxon>
        <taxon>Cladocera</taxon>
        <taxon>Anomopoda</taxon>
        <taxon>Daphniidae</taxon>
        <taxon>Daphnia</taxon>
    </lineage>
</organism>
<proteinExistence type="predicted"/>
<dbReference type="EMBL" id="GL736934">
    <property type="protein sequence ID" value="EFX60184.1"/>
    <property type="molecule type" value="Genomic_DNA"/>
</dbReference>
<gene>
    <name evidence="1" type="ORF">DAPPUDRAFT_125160</name>
</gene>
<feature type="non-terminal residue" evidence="1">
    <location>
        <position position="1"/>
    </location>
</feature>